<feature type="transmembrane region" description="Helical" evidence="1">
    <location>
        <begin position="295"/>
        <end position="314"/>
    </location>
</feature>
<evidence type="ECO:0000313" key="4">
    <source>
        <dbReference type="Proteomes" id="UP001597375"/>
    </source>
</evidence>
<keyword evidence="4" id="KW-1185">Reference proteome</keyword>
<feature type="signal peptide" evidence="2">
    <location>
        <begin position="1"/>
        <end position="23"/>
    </location>
</feature>
<keyword evidence="1" id="KW-0812">Transmembrane</keyword>
<proteinExistence type="predicted"/>
<gene>
    <name evidence="3" type="ORF">ACFSSA_03375</name>
</gene>
<dbReference type="InterPro" id="IPR032809">
    <property type="entry name" value="Put_HupE_UreJ"/>
</dbReference>
<evidence type="ECO:0000256" key="2">
    <source>
        <dbReference type="SAM" id="SignalP"/>
    </source>
</evidence>
<feature type="transmembrane region" description="Helical" evidence="1">
    <location>
        <begin position="326"/>
        <end position="355"/>
    </location>
</feature>
<dbReference type="Proteomes" id="UP001597375">
    <property type="component" value="Unassembled WGS sequence"/>
</dbReference>
<protein>
    <submittedName>
        <fullName evidence="3">HupE/UreJ family protein</fullName>
    </submittedName>
</protein>
<evidence type="ECO:0000313" key="3">
    <source>
        <dbReference type="EMBL" id="MFD2255706.1"/>
    </source>
</evidence>
<dbReference type="Pfam" id="PF13795">
    <property type="entry name" value="HupE_UreJ_2"/>
    <property type="match status" value="1"/>
</dbReference>
<feature type="transmembrane region" description="Helical" evidence="1">
    <location>
        <begin position="269"/>
        <end position="288"/>
    </location>
</feature>
<keyword evidence="1" id="KW-1133">Transmembrane helix</keyword>
<accession>A0ABW5D6R6</accession>
<feature type="transmembrane region" description="Helical" evidence="1">
    <location>
        <begin position="362"/>
        <end position="379"/>
    </location>
</feature>
<evidence type="ECO:0000256" key="1">
    <source>
        <dbReference type="SAM" id="Phobius"/>
    </source>
</evidence>
<reference evidence="4" key="1">
    <citation type="journal article" date="2019" name="Int. J. Syst. Evol. Microbiol.">
        <title>The Global Catalogue of Microorganisms (GCM) 10K type strain sequencing project: providing services to taxonomists for standard genome sequencing and annotation.</title>
        <authorList>
            <consortium name="The Broad Institute Genomics Platform"/>
            <consortium name="The Broad Institute Genome Sequencing Center for Infectious Disease"/>
            <person name="Wu L."/>
            <person name="Ma J."/>
        </authorList>
    </citation>
    <scope>NUCLEOTIDE SEQUENCE [LARGE SCALE GENOMIC DNA]</scope>
    <source>
        <strain evidence="4">CGMCC 4.7106</strain>
    </source>
</reference>
<feature type="chain" id="PRO_5045222340" evidence="2">
    <location>
        <begin position="24"/>
        <end position="384"/>
    </location>
</feature>
<name>A0ABW5D6R6_9BACT</name>
<feature type="transmembrane region" description="Helical" evidence="1">
    <location>
        <begin position="245"/>
        <end position="263"/>
    </location>
</feature>
<feature type="transmembrane region" description="Helical" evidence="1">
    <location>
        <begin position="208"/>
        <end position="233"/>
    </location>
</feature>
<comment type="caution">
    <text evidence="3">The sequence shown here is derived from an EMBL/GenBank/DDBJ whole genome shotgun (WGS) entry which is preliminary data.</text>
</comment>
<dbReference type="EMBL" id="JBHUIT010000002">
    <property type="protein sequence ID" value="MFD2255706.1"/>
    <property type="molecule type" value="Genomic_DNA"/>
</dbReference>
<keyword evidence="1" id="KW-0472">Membrane</keyword>
<keyword evidence="2" id="KW-0732">Signal</keyword>
<dbReference type="RefSeq" id="WP_386818362.1">
    <property type="nucleotide sequence ID" value="NZ_JBHUIT010000002.1"/>
</dbReference>
<sequence>MTRFCRFFTLFLLLTGLLAPARAHQVDSVELEFLRTEGKWNLEGLLDIAYMLPESRGVEGAPPLLRPEVIAAPPAEHQRIVREAENTMRKLLKLRYNGKELPWTIQFPDFEKEPLELPDETGDWALMKAIISLEAQPGPGKLMVSWHDDQQSELIVIIEEGDQLGLLSVSSGMSDTLLNVPAPVADSSEKDATPAATTPSRRSLAESWIVSGFYHVIPIGLDHLLFIVGLFLLAPRLKPLLGQSLLFTLAHSITLALAVLGVISLPSRLIEILIAASIAWIGIENILIKELKPSRYFLIFGFGLLHGMGFASVLRDKLGDLTGKQVALPLIGFNVGVELAQITVLICATLVLLPLRRWTKEVQLVGSVIVALGGLFWMFERIFA</sequence>
<organism evidence="3 4">
    <name type="scientific">Luteolibacter algae</name>
    <dbReference type="NCBI Taxonomy" id="454151"/>
    <lineage>
        <taxon>Bacteria</taxon>
        <taxon>Pseudomonadati</taxon>
        <taxon>Verrucomicrobiota</taxon>
        <taxon>Verrucomicrobiia</taxon>
        <taxon>Verrucomicrobiales</taxon>
        <taxon>Verrucomicrobiaceae</taxon>
        <taxon>Luteolibacter</taxon>
    </lineage>
</organism>